<dbReference type="PANTHER" id="PTHR32120:SF11">
    <property type="entry name" value="SMALL RIBOSOMAL SUBUNIT BIOGENESIS GTPASE RSGA 1, MITOCHONDRIAL-RELATED"/>
    <property type="match status" value="1"/>
</dbReference>
<evidence type="ECO:0000256" key="1">
    <source>
        <dbReference type="ARBA" id="ARBA00022490"/>
    </source>
</evidence>
<feature type="domain" description="EngC GTPase" evidence="11">
    <location>
        <begin position="70"/>
        <end position="218"/>
    </location>
</feature>
<keyword evidence="3 10" id="KW-0479">Metal-binding</keyword>
<evidence type="ECO:0000259" key="12">
    <source>
        <dbReference type="PROSITE" id="PS51721"/>
    </source>
</evidence>
<dbReference type="CDD" id="cd04466">
    <property type="entry name" value="S1_YloQ_GTPase"/>
    <property type="match status" value="1"/>
</dbReference>
<feature type="binding site" evidence="10">
    <location>
        <position position="257"/>
    </location>
    <ligand>
        <name>Zn(2+)</name>
        <dbReference type="ChEBI" id="CHEBI:29105"/>
    </ligand>
</feature>
<dbReference type="RefSeq" id="WP_138210187.1">
    <property type="nucleotide sequence ID" value="NZ_CBCRUQ010000014.1"/>
</dbReference>
<proteinExistence type="inferred from homology"/>
<dbReference type="KEGG" id="hhw:NCTC503_01539"/>
<keyword evidence="4 10" id="KW-0699">rRNA-binding</keyword>
<feature type="binding site" evidence="10">
    <location>
        <position position="251"/>
    </location>
    <ligand>
        <name>Zn(2+)</name>
        <dbReference type="ChEBI" id="CHEBI:29105"/>
    </ligand>
</feature>
<dbReference type="InterPro" id="IPR004881">
    <property type="entry name" value="Ribosome_biogen_GTPase_RsgA"/>
</dbReference>
<keyword evidence="2 10" id="KW-0690">Ribosome biogenesis</keyword>
<comment type="cofactor">
    <cofactor evidence="10">
        <name>Zn(2+)</name>
        <dbReference type="ChEBI" id="CHEBI:29105"/>
    </cofactor>
    <text evidence="10">Binds 1 zinc ion per subunit.</text>
</comment>
<dbReference type="GO" id="GO:0003924">
    <property type="term" value="F:GTPase activity"/>
    <property type="evidence" value="ECO:0007669"/>
    <property type="project" value="UniProtKB-UniRule"/>
</dbReference>
<dbReference type="InterPro" id="IPR027417">
    <property type="entry name" value="P-loop_NTPase"/>
</dbReference>
<feature type="binding site" evidence="10">
    <location>
        <begin position="110"/>
        <end position="113"/>
    </location>
    <ligand>
        <name>GTP</name>
        <dbReference type="ChEBI" id="CHEBI:37565"/>
    </ligand>
</feature>
<evidence type="ECO:0000256" key="10">
    <source>
        <dbReference type="HAMAP-Rule" id="MF_01820"/>
    </source>
</evidence>
<reference evidence="13 14" key="1">
    <citation type="submission" date="2019-05" db="EMBL/GenBank/DDBJ databases">
        <authorList>
            <consortium name="Pathogen Informatics"/>
        </authorList>
    </citation>
    <scope>NUCLEOTIDE SEQUENCE [LARGE SCALE GENOMIC DNA]</scope>
    <source>
        <strain evidence="13 14">NCTC503</strain>
    </source>
</reference>
<dbReference type="Gene3D" id="1.10.40.50">
    <property type="entry name" value="Probable gtpase engc, domain 3"/>
    <property type="match status" value="1"/>
</dbReference>
<sequence>MEGIIVKGVGGLYTVKVKDEFYQCKARGKFRFNKYTPMVGDRVCIKIENGGTTIEKIYDRASELIRPFVANVTQAFVVFTLKNPEVNFDLLNRFLILSEYNNLKITLCLNKIDLIDFSDENNKRFIEILKSIGYDLIFINAKEGKGIAEFKSKVEDNISVFCGPSGVGKSTILNAILGKEHMETGEISEKLKRGKHTTRHAELIEYEGGFLLDTPGFSSISTDFMNIEELKECFPEFKGYAGQCKFSNCMHHKEPGCIIKKSLEDGEISTERYEFYIKILQELQNLRRY</sequence>
<dbReference type="InterPro" id="IPR031944">
    <property type="entry name" value="RsgA_N"/>
</dbReference>
<dbReference type="GO" id="GO:0005525">
    <property type="term" value="F:GTP binding"/>
    <property type="evidence" value="ECO:0007669"/>
    <property type="project" value="UniProtKB-UniRule"/>
</dbReference>
<keyword evidence="14" id="KW-1185">Reference proteome</keyword>
<dbReference type="NCBIfam" id="TIGR00157">
    <property type="entry name" value="ribosome small subunit-dependent GTPase A"/>
    <property type="match status" value="1"/>
</dbReference>
<protein>
    <recommendedName>
        <fullName evidence="10">Small ribosomal subunit biogenesis GTPase RsgA</fullName>
        <ecNumber evidence="10">3.6.1.-</ecNumber>
    </recommendedName>
</protein>
<evidence type="ECO:0000256" key="7">
    <source>
        <dbReference type="ARBA" id="ARBA00022833"/>
    </source>
</evidence>
<dbReference type="Gene3D" id="2.40.50.140">
    <property type="entry name" value="Nucleic acid-binding proteins"/>
    <property type="match status" value="1"/>
</dbReference>
<accession>A0A4U9RG92</accession>
<dbReference type="PROSITE" id="PS50936">
    <property type="entry name" value="ENGC_GTPASE"/>
    <property type="match status" value="1"/>
</dbReference>
<dbReference type="GO" id="GO:0019843">
    <property type="term" value="F:rRNA binding"/>
    <property type="evidence" value="ECO:0007669"/>
    <property type="project" value="UniProtKB-KW"/>
</dbReference>
<comment type="similarity">
    <text evidence="10">Belongs to the TRAFAC class YlqF/YawG GTPase family. RsgA subfamily.</text>
</comment>
<dbReference type="InterPro" id="IPR012340">
    <property type="entry name" value="NA-bd_OB-fold"/>
</dbReference>
<comment type="subunit">
    <text evidence="10">Monomer. Associates with 30S ribosomal subunit, binds 16S rRNA.</text>
</comment>
<dbReference type="Pfam" id="PF16745">
    <property type="entry name" value="RsgA_N"/>
    <property type="match status" value="1"/>
</dbReference>
<evidence type="ECO:0000259" key="11">
    <source>
        <dbReference type="PROSITE" id="PS50936"/>
    </source>
</evidence>
<evidence type="ECO:0000256" key="3">
    <source>
        <dbReference type="ARBA" id="ARBA00022723"/>
    </source>
</evidence>
<keyword evidence="8 10" id="KW-0694">RNA-binding</keyword>
<keyword evidence="9 10" id="KW-0342">GTP-binding</keyword>
<dbReference type="SUPFAM" id="SSF52540">
    <property type="entry name" value="P-loop containing nucleoside triphosphate hydrolases"/>
    <property type="match status" value="1"/>
</dbReference>
<evidence type="ECO:0000256" key="2">
    <source>
        <dbReference type="ARBA" id="ARBA00022517"/>
    </source>
</evidence>
<comment type="subcellular location">
    <subcellularLocation>
        <location evidence="10">Cytoplasm</location>
    </subcellularLocation>
</comment>
<organism evidence="13 14">
    <name type="scientific">Hathewaya histolytica</name>
    <name type="common">Clostridium histolyticum</name>
    <dbReference type="NCBI Taxonomy" id="1498"/>
    <lineage>
        <taxon>Bacteria</taxon>
        <taxon>Bacillati</taxon>
        <taxon>Bacillota</taxon>
        <taxon>Clostridia</taxon>
        <taxon>Eubacteriales</taxon>
        <taxon>Clostridiaceae</taxon>
        <taxon>Hathewaya</taxon>
    </lineage>
</organism>
<dbReference type="Gene3D" id="3.40.50.300">
    <property type="entry name" value="P-loop containing nucleotide triphosphate hydrolases"/>
    <property type="match status" value="1"/>
</dbReference>
<dbReference type="InterPro" id="IPR010914">
    <property type="entry name" value="RsgA_GTPase_dom"/>
</dbReference>
<feature type="binding site" evidence="10">
    <location>
        <begin position="163"/>
        <end position="171"/>
    </location>
    <ligand>
        <name>GTP</name>
        <dbReference type="ChEBI" id="CHEBI:37565"/>
    </ligand>
</feature>
<evidence type="ECO:0000313" key="13">
    <source>
        <dbReference type="EMBL" id="VTQ90121.1"/>
    </source>
</evidence>
<keyword evidence="1 10" id="KW-0963">Cytoplasm</keyword>
<dbReference type="GO" id="GO:0046872">
    <property type="term" value="F:metal ion binding"/>
    <property type="evidence" value="ECO:0007669"/>
    <property type="project" value="UniProtKB-KW"/>
</dbReference>
<feature type="domain" description="CP-type G" evidence="12">
    <location>
        <begin position="61"/>
        <end position="220"/>
    </location>
</feature>
<evidence type="ECO:0000313" key="14">
    <source>
        <dbReference type="Proteomes" id="UP000308489"/>
    </source>
</evidence>
<feature type="binding site" evidence="10">
    <location>
        <position position="244"/>
    </location>
    <ligand>
        <name>Zn(2+)</name>
        <dbReference type="ChEBI" id="CHEBI:29105"/>
    </ligand>
</feature>
<evidence type="ECO:0000256" key="9">
    <source>
        <dbReference type="ARBA" id="ARBA00023134"/>
    </source>
</evidence>
<dbReference type="GO" id="GO:0005737">
    <property type="term" value="C:cytoplasm"/>
    <property type="evidence" value="ECO:0007669"/>
    <property type="project" value="UniProtKB-SubCell"/>
</dbReference>
<dbReference type="AlphaFoldDB" id="A0A4U9RG92"/>
<comment type="function">
    <text evidence="10">One of several proteins that assist in the late maturation steps of the functional core of the 30S ribosomal subunit. Helps release RbfA from mature subunits. May play a role in the assembly of ribosomal proteins into the subunit. Circularly permuted GTPase that catalyzes slow GTP hydrolysis, GTPase activity is stimulated by the 30S ribosomal subunit.</text>
</comment>
<keyword evidence="7 10" id="KW-0862">Zinc</keyword>
<feature type="binding site" evidence="10">
    <location>
        <position position="249"/>
    </location>
    <ligand>
        <name>Zn(2+)</name>
        <dbReference type="ChEBI" id="CHEBI:29105"/>
    </ligand>
</feature>
<dbReference type="GO" id="GO:0042274">
    <property type="term" value="P:ribosomal small subunit biogenesis"/>
    <property type="evidence" value="ECO:0007669"/>
    <property type="project" value="UniProtKB-UniRule"/>
</dbReference>
<name>A0A4U9RG92_HATHI</name>
<dbReference type="EC" id="3.6.1.-" evidence="10"/>
<dbReference type="EMBL" id="LR590481">
    <property type="protein sequence ID" value="VTQ90121.1"/>
    <property type="molecule type" value="Genomic_DNA"/>
</dbReference>
<keyword evidence="5 10" id="KW-0547">Nucleotide-binding</keyword>
<gene>
    <name evidence="10 13" type="primary">rsgA</name>
    <name evidence="13" type="ORF">NCTC503_01539</name>
</gene>
<dbReference type="Proteomes" id="UP000308489">
    <property type="component" value="Chromosome 1"/>
</dbReference>
<evidence type="ECO:0000256" key="4">
    <source>
        <dbReference type="ARBA" id="ARBA00022730"/>
    </source>
</evidence>
<dbReference type="CDD" id="cd01854">
    <property type="entry name" value="YjeQ_EngC"/>
    <property type="match status" value="1"/>
</dbReference>
<dbReference type="Pfam" id="PF03193">
    <property type="entry name" value="RsgA_GTPase"/>
    <property type="match status" value="1"/>
</dbReference>
<keyword evidence="6 10" id="KW-0378">Hydrolase</keyword>
<evidence type="ECO:0000256" key="8">
    <source>
        <dbReference type="ARBA" id="ARBA00022884"/>
    </source>
</evidence>
<dbReference type="PROSITE" id="PS51721">
    <property type="entry name" value="G_CP"/>
    <property type="match status" value="1"/>
</dbReference>
<dbReference type="OrthoDB" id="9809485at2"/>
<dbReference type="SUPFAM" id="SSF50249">
    <property type="entry name" value="Nucleic acid-binding proteins"/>
    <property type="match status" value="1"/>
</dbReference>
<dbReference type="HAMAP" id="MF_01820">
    <property type="entry name" value="GTPase_RsgA"/>
    <property type="match status" value="1"/>
</dbReference>
<evidence type="ECO:0000256" key="5">
    <source>
        <dbReference type="ARBA" id="ARBA00022741"/>
    </source>
</evidence>
<dbReference type="PANTHER" id="PTHR32120">
    <property type="entry name" value="SMALL RIBOSOMAL SUBUNIT BIOGENESIS GTPASE RSGA"/>
    <property type="match status" value="1"/>
</dbReference>
<evidence type="ECO:0000256" key="6">
    <source>
        <dbReference type="ARBA" id="ARBA00022801"/>
    </source>
</evidence>
<dbReference type="InterPro" id="IPR030378">
    <property type="entry name" value="G_CP_dom"/>
</dbReference>